<name>A0A6S6M0B1_9BACT</name>
<dbReference type="RefSeq" id="WP_185243991.1">
    <property type="nucleotide sequence ID" value="NZ_AP023213.1"/>
</dbReference>
<dbReference type="Pfam" id="PF05973">
    <property type="entry name" value="Gp49"/>
    <property type="match status" value="1"/>
</dbReference>
<proteinExistence type="predicted"/>
<dbReference type="NCBIfam" id="TIGR02683">
    <property type="entry name" value="upstrm_HI1419"/>
    <property type="match status" value="1"/>
</dbReference>
<sequence>MTTQTFPFEIEYYRTEGGTAPFREWLQALRDVTGRAKIRVRLDRARLGNLGDHKNLGEGLYELRVDYGPGYRVYYTLEGNRLILLLVGGDKESQRRDIAKAAGCLQDHRRRHQDGSHD</sequence>
<dbReference type="PANTHER" id="PTHR41791">
    <property type="entry name" value="SSL7039 PROTEIN"/>
    <property type="match status" value="1"/>
</dbReference>
<evidence type="ECO:0000313" key="2">
    <source>
        <dbReference type="Proteomes" id="UP000515472"/>
    </source>
</evidence>
<accession>A0A6S6M0B1</accession>
<dbReference type="PIRSF" id="PIRSF028744">
    <property type="entry name" value="Addict_mod_HI1419"/>
    <property type="match status" value="1"/>
</dbReference>
<protein>
    <submittedName>
        <fullName evidence="1">Phage protein</fullName>
    </submittedName>
</protein>
<dbReference type="InterPro" id="IPR009241">
    <property type="entry name" value="HigB-like"/>
</dbReference>
<organism evidence="1 2">
    <name type="scientific">Citrifermentans bremense</name>
    <dbReference type="NCBI Taxonomy" id="60035"/>
    <lineage>
        <taxon>Bacteria</taxon>
        <taxon>Pseudomonadati</taxon>
        <taxon>Thermodesulfobacteriota</taxon>
        <taxon>Desulfuromonadia</taxon>
        <taxon>Geobacterales</taxon>
        <taxon>Geobacteraceae</taxon>
        <taxon>Citrifermentans</taxon>
    </lineage>
</organism>
<keyword evidence="2" id="KW-1185">Reference proteome</keyword>
<evidence type="ECO:0000313" key="1">
    <source>
        <dbReference type="EMBL" id="BCG45616.1"/>
    </source>
</evidence>
<dbReference type="KEGG" id="gbn:GEOBRER4_03660"/>
<dbReference type="AlphaFoldDB" id="A0A6S6M0B1"/>
<dbReference type="EMBL" id="AP023213">
    <property type="protein sequence ID" value="BCG45616.1"/>
    <property type="molecule type" value="Genomic_DNA"/>
</dbReference>
<reference evidence="1 2" key="1">
    <citation type="submission" date="2020-06" db="EMBL/GenBank/DDBJ databases">
        <title>Interaction of electrochemicaly active bacteria, Geobacter bremensis R4 on different carbon anode.</title>
        <authorList>
            <person name="Meng L."/>
            <person name="Yoshida N."/>
        </authorList>
    </citation>
    <scope>NUCLEOTIDE SEQUENCE [LARGE SCALE GENOMIC DNA]</scope>
    <source>
        <strain evidence="1 2">R4</strain>
    </source>
</reference>
<dbReference type="Proteomes" id="UP000515472">
    <property type="component" value="Chromosome"/>
</dbReference>
<dbReference type="PANTHER" id="PTHR41791:SF1">
    <property type="entry name" value="SSL7039 PROTEIN"/>
    <property type="match status" value="1"/>
</dbReference>
<dbReference type="InterPro" id="IPR014056">
    <property type="entry name" value="TypeIITA-like_toxin_pred"/>
</dbReference>
<gene>
    <name evidence="1" type="ORF">GEOBRER4_n0373</name>
</gene>